<name>K0RUT8_THAOC</name>
<feature type="region of interest" description="Disordered" evidence="1">
    <location>
        <begin position="50"/>
        <end position="119"/>
    </location>
</feature>
<dbReference type="Proteomes" id="UP000266841">
    <property type="component" value="Unassembled WGS sequence"/>
</dbReference>
<evidence type="ECO:0000313" key="3">
    <source>
        <dbReference type="Proteomes" id="UP000266841"/>
    </source>
</evidence>
<accession>K0RUT8</accession>
<keyword evidence="3" id="KW-1185">Reference proteome</keyword>
<comment type="caution">
    <text evidence="2">The sequence shown here is derived from an EMBL/GenBank/DDBJ whole genome shotgun (WGS) entry which is preliminary data.</text>
</comment>
<feature type="non-terminal residue" evidence="2">
    <location>
        <position position="744"/>
    </location>
</feature>
<organism evidence="2 3">
    <name type="scientific">Thalassiosira oceanica</name>
    <name type="common">Marine diatom</name>
    <dbReference type="NCBI Taxonomy" id="159749"/>
    <lineage>
        <taxon>Eukaryota</taxon>
        <taxon>Sar</taxon>
        <taxon>Stramenopiles</taxon>
        <taxon>Ochrophyta</taxon>
        <taxon>Bacillariophyta</taxon>
        <taxon>Coscinodiscophyceae</taxon>
        <taxon>Thalassiosirophycidae</taxon>
        <taxon>Thalassiosirales</taxon>
        <taxon>Thalassiosiraceae</taxon>
        <taxon>Thalassiosira</taxon>
    </lineage>
</organism>
<feature type="region of interest" description="Disordered" evidence="1">
    <location>
        <begin position="290"/>
        <end position="336"/>
    </location>
</feature>
<evidence type="ECO:0000256" key="1">
    <source>
        <dbReference type="SAM" id="MobiDB-lite"/>
    </source>
</evidence>
<feature type="compositionally biased region" description="Basic and acidic residues" evidence="1">
    <location>
        <begin position="64"/>
        <end position="74"/>
    </location>
</feature>
<dbReference type="EMBL" id="AGNL01039517">
    <property type="protein sequence ID" value="EJK52611.1"/>
    <property type="molecule type" value="Genomic_DNA"/>
</dbReference>
<feature type="compositionally biased region" description="Polar residues" evidence="1">
    <location>
        <begin position="50"/>
        <end position="62"/>
    </location>
</feature>
<reference evidence="2 3" key="1">
    <citation type="journal article" date="2012" name="Genome Biol.">
        <title>Genome and low-iron response of an oceanic diatom adapted to chronic iron limitation.</title>
        <authorList>
            <person name="Lommer M."/>
            <person name="Specht M."/>
            <person name="Roy A.S."/>
            <person name="Kraemer L."/>
            <person name="Andreson R."/>
            <person name="Gutowska M.A."/>
            <person name="Wolf J."/>
            <person name="Bergner S.V."/>
            <person name="Schilhabel M.B."/>
            <person name="Klostermeier U.C."/>
            <person name="Beiko R.G."/>
            <person name="Rosenstiel P."/>
            <person name="Hippler M."/>
            <person name="Laroche J."/>
        </authorList>
    </citation>
    <scope>NUCLEOTIDE SEQUENCE [LARGE SCALE GENOMIC DNA]</scope>
    <source>
        <strain evidence="2 3">CCMP1005</strain>
    </source>
</reference>
<feature type="compositionally biased region" description="Basic and acidic residues" evidence="1">
    <location>
        <begin position="686"/>
        <end position="697"/>
    </location>
</feature>
<feature type="compositionally biased region" description="Low complexity" evidence="1">
    <location>
        <begin position="705"/>
        <end position="719"/>
    </location>
</feature>
<feature type="compositionally biased region" description="Basic and acidic residues" evidence="1">
    <location>
        <begin position="17"/>
        <end position="30"/>
    </location>
</feature>
<protein>
    <submittedName>
        <fullName evidence="2">Uncharacterized protein</fullName>
    </submittedName>
</protein>
<feature type="region of interest" description="Disordered" evidence="1">
    <location>
        <begin position="132"/>
        <end position="152"/>
    </location>
</feature>
<feature type="region of interest" description="Disordered" evidence="1">
    <location>
        <begin position="1"/>
        <end position="38"/>
    </location>
</feature>
<sequence length="744" mass="80135">MDSGRHDQSLVLGRSRPGYEDHESGVDMRRWPSSTSTKRMALSDAILSLASGSQASDHNNGESCIRRENAERKRSTNQSESGDIGSGISGVRDRNNAEPSPASDELHTASSNNEGLPRGQGFFVTLATALKQRDGRRTPWPKQQQSARRQPWRVQGSFWNASRRAPDPDIADEQHTSLRAVDPVGTDNVTVRSEGDVSLDPSLNADDVGDIKRSFEIAEKTLDGCLDGFRSDCQTLDNRVQDVETAQFTVTDLGGGVVDTETPAAQFYAGSPTEINGCVGTPVRAPLLFGPSLEDPPEDEPTPPQCVDPSEGDALDPPGIYDSNATSGERGLEPIASTEISSLRTIEHSNIARSSRGIDPPSHAFFPIQDNGVIDGEGQLNILTLSGDSQQRQQQRSCLDPPIINIETVEDDTAKQSTRDHDLVTEPSKSMRLALWGLWSGLVRLVGSGLGLALLLASGWFIGLSLEPLHRNSIQQHFIMPSCPSSLGGNALEVQHLTLTMLFIAGGNLSGDANDLPPLQVNKPVALGANNTNGLPSETEIGPWAEDVLPTPINRSDLRTDETPANDDALYIDPSSTSLVDRVSEGDECVVEITTNANNTNELQWEAEDESVKEIEITDADEMPKEIEITDADETPTEIEIIDADESLQEIEVDDGLPSLSSPSSLRTNTTPTNDDALCNDTSSIPDDRVSEGDERVVGPTPVNDDALLSDPSSASLVDRVSEGDERVVKLTCELTCTAYTADC</sequence>
<proteinExistence type="predicted"/>
<feature type="compositionally biased region" description="Low complexity" evidence="1">
    <location>
        <begin position="657"/>
        <end position="674"/>
    </location>
</feature>
<feature type="region of interest" description="Disordered" evidence="1">
    <location>
        <begin position="656"/>
        <end position="720"/>
    </location>
</feature>
<evidence type="ECO:0000313" key="2">
    <source>
        <dbReference type="EMBL" id="EJK52611.1"/>
    </source>
</evidence>
<gene>
    <name evidence="2" type="ORF">THAOC_28094</name>
</gene>
<dbReference type="AlphaFoldDB" id="K0RUT8"/>